<keyword evidence="3" id="KW-1185">Reference proteome</keyword>
<name>A0ABR4BR54_9HELO</name>
<dbReference type="Proteomes" id="UP001595075">
    <property type="component" value="Unassembled WGS sequence"/>
</dbReference>
<feature type="region of interest" description="Disordered" evidence="1">
    <location>
        <begin position="498"/>
        <end position="558"/>
    </location>
</feature>
<feature type="compositionally biased region" description="Basic and acidic residues" evidence="1">
    <location>
        <begin position="498"/>
        <end position="527"/>
    </location>
</feature>
<proteinExistence type="predicted"/>
<feature type="compositionally biased region" description="Basic and acidic residues" evidence="1">
    <location>
        <begin position="99"/>
        <end position="116"/>
    </location>
</feature>
<evidence type="ECO:0000256" key="1">
    <source>
        <dbReference type="SAM" id="MobiDB-lite"/>
    </source>
</evidence>
<dbReference type="EMBL" id="JAZHXI010000025">
    <property type="protein sequence ID" value="KAL2059912.1"/>
    <property type="molecule type" value="Genomic_DNA"/>
</dbReference>
<protein>
    <submittedName>
        <fullName evidence="2">Uncharacterized protein</fullName>
    </submittedName>
</protein>
<accession>A0ABR4BR54</accession>
<gene>
    <name evidence="2" type="ORF">VTL71DRAFT_10067</name>
</gene>
<feature type="compositionally biased region" description="Polar residues" evidence="1">
    <location>
        <begin position="529"/>
        <end position="558"/>
    </location>
</feature>
<evidence type="ECO:0000313" key="2">
    <source>
        <dbReference type="EMBL" id="KAL2059912.1"/>
    </source>
</evidence>
<organism evidence="2 3">
    <name type="scientific">Oculimacula yallundae</name>
    <dbReference type="NCBI Taxonomy" id="86028"/>
    <lineage>
        <taxon>Eukaryota</taxon>
        <taxon>Fungi</taxon>
        <taxon>Dikarya</taxon>
        <taxon>Ascomycota</taxon>
        <taxon>Pezizomycotina</taxon>
        <taxon>Leotiomycetes</taxon>
        <taxon>Helotiales</taxon>
        <taxon>Ploettnerulaceae</taxon>
        <taxon>Oculimacula</taxon>
    </lineage>
</organism>
<comment type="caution">
    <text evidence="2">The sequence shown here is derived from an EMBL/GenBank/DDBJ whole genome shotgun (WGS) entry which is preliminary data.</text>
</comment>
<evidence type="ECO:0000313" key="3">
    <source>
        <dbReference type="Proteomes" id="UP001595075"/>
    </source>
</evidence>
<sequence length="558" mass="63938">MDRAPKEKTKDKGKGKAKMAYDDIISPDIGPFPWTPQIDEVAQYEFHRTFVTGEERETAEEALKAAEEARFAISQKAIAATGIQPAVEMLAESLATDAKQGRGGEEEGEEIKGEEYPQAKGRDFFARISSSPELVIELCKYMSPSSLLMLYSTHRDVNDILNGHLSHSMLACAGQQARNASRIFTFTLYHHLCIPDPVGRPHPSLPGEVRSVPSLRWLQMVVHREKTVRDILACMARQGHRMPKGMHVSLMKMWLVMDIATSSQRVQVMHSAYFTAMDLFHIQMFVVKLDMRFNDPIDGPGEDHLRKLMLGQRGLTPLCGMLKRVRFTNVGEVIREAVRYDYRVEAGHRGLPIFGIPLEEIGVGHLEGWGKGRVHLLRPDELVVREAVRRKLDLKNHIMGMMLWGYVDPITGLDTPPTEDEMYMSDDGAKEKPEHPCKQDYEWLEIEPKVYEETEELRESNDWRYKQKKREEAMRAEEQMQAEKAMRYEERRIAEEARKAREMESMQMEWRNDMSREEERAWKERARNSGPSTGLGSMQASQSFSSERSGDSNQSFGQ</sequence>
<reference evidence="2 3" key="1">
    <citation type="journal article" date="2024" name="Commun. Biol.">
        <title>Comparative genomic analysis of thermophilic fungi reveals convergent evolutionary adaptations and gene losses.</title>
        <authorList>
            <person name="Steindorff A.S."/>
            <person name="Aguilar-Pontes M.V."/>
            <person name="Robinson A.J."/>
            <person name="Andreopoulos B."/>
            <person name="LaButti K."/>
            <person name="Kuo A."/>
            <person name="Mondo S."/>
            <person name="Riley R."/>
            <person name="Otillar R."/>
            <person name="Haridas S."/>
            <person name="Lipzen A."/>
            <person name="Grimwood J."/>
            <person name="Schmutz J."/>
            <person name="Clum A."/>
            <person name="Reid I.D."/>
            <person name="Moisan M.C."/>
            <person name="Butler G."/>
            <person name="Nguyen T.T.M."/>
            <person name="Dewar K."/>
            <person name="Conant G."/>
            <person name="Drula E."/>
            <person name="Henrissat B."/>
            <person name="Hansel C."/>
            <person name="Singer S."/>
            <person name="Hutchinson M.I."/>
            <person name="de Vries R.P."/>
            <person name="Natvig D.O."/>
            <person name="Powell A.J."/>
            <person name="Tsang A."/>
            <person name="Grigoriev I.V."/>
        </authorList>
    </citation>
    <scope>NUCLEOTIDE SEQUENCE [LARGE SCALE GENOMIC DNA]</scope>
    <source>
        <strain evidence="2 3">CBS 494.80</strain>
    </source>
</reference>
<feature type="region of interest" description="Disordered" evidence="1">
    <location>
        <begin position="96"/>
        <end position="116"/>
    </location>
</feature>